<feature type="signal peptide" evidence="1">
    <location>
        <begin position="1"/>
        <end position="34"/>
    </location>
</feature>
<keyword evidence="3" id="KW-1185">Reference proteome</keyword>
<evidence type="ECO:0000313" key="3">
    <source>
        <dbReference type="Proteomes" id="UP001285441"/>
    </source>
</evidence>
<sequence length="78" mass="8556">MSAIIPVASRSPRRRASWYFVTFLILCCILGALARHVVAVNRALTERQCWVGFPATLRQSIPPCSLECCTQHAVLAAG</sequence>
<keyword evidence="1" id="KW-0732">Signal</keyword>
<protein>
    <submittedName>
        <fullName evidence="2">Uncharacterized protein</fullName>
    </submittedName>
</protein>
<comment type="caution">
    <text evidence="2">The sequence shown here is derived from an EMBL/GenBank/DDBJ whole genome shotgun (WGS) entry which is preliminary data.</text>
</comment>
<dbReference type="AlphaFoldDB" id="A0AAE0NNR8"/>
<reference evidence="2" key="1">
    <citation type="journal article" date="2023" name="Mol. Phylogenet. Evol.">
        <title>Genome-scale phylogeny and comparative genomics of the fungal order Sordariales.</title>
        <authorList>
            <person name="Hensen N."/>
            <person name="Bonometti L."/>
            <person name="Westerberg I."/>
            <person name="Brannstrom I.O."/>
            <person name="Guillou S."/>
            <person name="Cros-Aarteil S."/>
            <person name="Calhoun S."/>
            <person name="Haridas S."/>
            <person name="Kuo A."/>
            <person name="Mondo S."/>
            <person name="Pangilinan J."/>
            <person name="Riley R."/>
            <person name="LaButti K."/>
            <person name="Andreopoulos B."/>
            <person name="Lipzen A."/>
            <person name="Chen C."/>
            <person name="Yan M."/>
            <person name="Daum C."/>
            <person name="Ng V."/>
            <person name="Clum A."/>
            <person name="Steindorff A."/>
            <person name="Ohm R.A."/>
            <person name="Martin F."/>
            <person name="Silar P."/>
            <person name="Natvig D.O."/>
            <person name="Lalanne C."/>
            <person name="Gautier V."/>
            <person name="Ament-Velasquez S.L."/>
            <person name="Kruys A."/>
            <person name="Hutchinson M.I."/>
            <person name="Powell A.J."/>
            <person name="Barry K."/>
            <person name="Miller A.N."/>
            <person name="Grigoriev I.V."/>
            <person name="Debuchy R."/>
            <person name="Gladieux P."/>
            <person name="Hiltunen Thoren M."/>
            <person name="Johannesson H."/>
        </authorList>
    </citation>
    <scope>NUCLEOTIDE SEQUENCE</scope>
    <source>
        <strain evidence="2">CBS 232.78</strain>
    </source>
</reference>
<evidence type="ECO:0000313" key="2">
    <source>
        <dbReference type="EMBL" id="KAK3384764.1"/>
    </source>
</evidence>
<name>A0AAE0NNR8_9PEZI</name>
<gene>
    <name evidence="2" type="ORF">B0H63DRAFT_471477</name>
</gene>
<evidence type="ECO:0000256" key="1">
    <source>
        <dbReference type="SAM" id="SignalP"/>
    </source>
</evidence>
<reference evidence="2" key="2">
    <citation type="submission" date="2023-06" db="EMBL/GenBank/DDBJ databases">
        <authorList>
            <consortium name="Lawrence Berkeley National Laboratory"/>
            <person name="Haridas S."/>
            <person name="Hensen N."/>
            <person name="Bonometti L."/>
            <person name="Westerberg I."/>
            <person name="Brannstrom I.O."/>
            <person name="Guillou S."/>
            <person name="Cros-Aarteil S."/>
            <person name="Calhoun S."/>
            <person name="Kuo A."/>
            <person name="Mondo S."/>
            <person name="Pangilinan J."/>
            <person name="Riley R."/>
            <person name="LaButti K."/>
            <person name="Andreopoulos B."/>
            <person name="Lipzen A."/>
            <person name="Chen C."/>
            <person name="Yanf M."/>
            <person name="Daum C."/>
            <person name="Ng V."/>
            <person name="Clum A."/>
            <person name="Steindorff A."/>
            <person name="Ohm R."/>
            <person name="Martin F."/>
            <person name="Silar P."/>
            <person name="Natvig D."/>
            <person name="Lalanne C."/>
            <person name="Gautier V."/>
            <person name="Ament-velasquez S.L."/>
            <person name="Kruys A."/>
            <person name="Hutchinson M.I."/>
            <person name="Powell A.J."/>
            <person name="Barry K."/>
            <person name="Miller A.N."/>
            <person name="Grigoriev I.V."/>
            <person name="Debuchy R."/>
            <person name="Gladieux P."/>
            <person name="Thoren M.H."/>
            <person name="Johannesson H."/>
        </authorList>
    </citation>
    <scope>NUCLEOTIDE SEQUENCE</scope>
    <source>
        <strain evidence="2">CBS 232.78</strain>
    </source>
</reference>
<accession>A0AAE0NNR8</accession>
<feature type="chain" id="PRO_5042258003" evidence="1">
    <location>
        <begin position="35"/>
        <end position="78"/>
    </location>
</feature>
<dbReference type="Proteomes" id="UP001285441">
    <property type="component" value="Unassembled WGS sequence"/>
</dbReference>
<organism evidence="2 3">
    <name type="scientific">Podospora didyma</name>
    <dbReference type="NCBI Taxonomy" id="330526"/>
    <lineage>
        <taxon>Eukaryota</taxon>
        <taxon>Fungi</taxon>
        <taxon>Dikarya</taxon>
        <taxon>Ascomycota</taxon>
        <taxon>Pezizomycotina</taxon>
        <taxon>Sordariomycetes</taxon>
        <taxon>Sordariomycetidae</taxon>
        <taxon>Sordariales</taxon>
        <taxon>Podosporaceae</taxon>
        <taxon>Podospora</taxon>
    </lineage>
</organism>
<proteinExistence type="predicted"/>
<dbReference type="EMBL" id="JAULSW010000004">
    <property type="protein sequence ID" value="KAK3384764.1"/>
    <property type="molecule type" value="Genomic_DNA"/>
</dbReference>